<comment type="caution">
    <text evidence="1">The sequence shown here is derived from an EMBL/GenBank/DDBJ whole genome shotgun (WGS) entry which is preliminary data.</text>
</comment>
<evidence type="ECO:0000313" key="1">
    <source>
        <dbReference type="EMBL" id="KKN64492.1"/>
    </source>
</evidence>
<dbReference type="AlphaFoldDB" id="A0A0F9SPX3"/>
<name>A0A0F9SPX3_9ZZZZ</name>
<gene>
    <name evidence="1" type="ORF">LCGC14_0491050</name>
</gene>
<accession>A0A0F9SPX3</accession>
<protein>
    <submittedName>
        <fullName evidence="1">Uncharacterized protein</fullName>
    </submittedName>
</protein>
<organism evidence="1">
    <name type="scientific">marine sediment metagenome</name>
    <dbReference type="NCBI Taxonomy" id="412755"/>
    <lineage>
        <taxon>unclassified sequences</taxon>
        <taxon>metagenomes</taxon>
        <taxon>ecological metagenomes</taxon>
    </lineage>
</organism>
<proteinExistence type="predicted"/>
<dbReference type="EMBL" id="LAZR01000553">
    <property type="protein sequence ID" value="KKN64492.1"/>
    <property type="molecule type" value="Genomic_DNA"/>
</dbReference>
<reference evidence="1" key="1">
    <citation type="journal article" date="2015" name="Nature">
        <title>Complex archaea that bridge the gap between prokaryotes and eukaryotes.</title>
        <authorList>
            <person name="Spang A."/>
            <person name="Saw J.H."/>
            <person name="Jorgensen S.L."/>
            <person name="Zaremba-Niedzwiedzka K."/>
            <person name="Martijn J."/>
            <person name="Lind A.E."/>
            <person name="van Eijk R."/>
            <person name="Schleper C."/>
            <person name="Guy L."/>
            <person name="Ettema T.J."/>
        </authorList>
    </citation>
    <scope>NUCLEOTIDE SEQUENCE</scope>
</reference>
<sequence length="32" mass="4063">MGEMSLWMRLRGWVARCVYPEIFEWYYESEDE</sequence>